<evidence type="ECO:0000313" key="4">
    <source>
        <dbReference type="Proteomes" id="UP000462922"/>
    </source>
</evidence>
<keyword evidence="1" id="KW-0812">Transmembrane</keyword>
<evidence type="ECO:0000256" key="1">
    <source>
        <dbReference type="SAM" id="Phobius"/>
    </source>
</evidence>
<dbReference type="EMBL" id="JAWDET010000002">
    <property type="protein sequence ID" value="MDU0239117.1"/>
    <property type="molecule type" value="Genomic_DNA"/>
</dbReference>
<reference evidence="3" key="2">
    <citation type="submission" date="2023-10" db="EMBL/GenBank/DDBJ databases">
        <title>Genome of Potential pathogenic bacteria in Crohn's disease.</title>
        <authorList>
            <person name="Rodriguez-Palacios A."/>
        </authorList>
    </citation>
    <scope>NUCLEOTIDE SEQUENCE</scope>
    <source>
        <strain evidence="3">CavFT-hAR11</strain>
    </source>
</reference>
<comment type="caution">
    <text evidence="2">The sequence shown here is derived from an EMBL/GenBank/DDBJ whole genome shotgun (WGS) entry which is preliminary data.</text>
</comment>
<keyword evidence="1" id="KW-0472">Membrane</keyword>
<dbReference type="AlphaFoldDB" id="A0A7J5RQA4"/>
<evidence type="ECO:0000313" key="2">
    <source>
        <dbReference type="EMBL" id="KAB6569153.1"/>
    </source>
</evidence>
<feature type="transmembrane region" description="Helical" evidence="1">
    <location>
        <begin position="309"/>
        <end position="327"/>
    </location>
</feature>
<gene>
    <name evidence="2" type="ORF">GAY76_18405</name>
    <name evidence="3" type="ORF">RVH43_00310</name>
</gene>
<name>A0A7J5RQA4_PHOVU</name>
<proteinExistence type="predicted"/>
<reference evidence="2 4" key="1">
    <citation type="journal article" date="2019" name="Nat. Med.">
        <title>A library of human gut bacterial isolates paired with longitudinal multiomics data enables mechanistic microbiome research.</title>
        <authorList>
            <person name="Poyet M."/>
            <person name="Groussin M."/>
            <person name="Gibbons S.M."/>
            <person name="Avila-Pacheco J."/>
            <person name="Jiang X."/>
            <person name="Kearney S.M."/>
            <person name="Perrotta A.R."/>
            <person name="Berdy B."/>
            <person name="Zhao S."/>
            <person name="Lieberman T.D."/>
            <person name="Swanson P.K."/>
            <person name="Smith M."/>
            <person name="Roesemann S."/>
            <person name="Alexander J.E."/>
            <person name="Rich S.A."/>
            <person name="Livny J."/>
            <person name="Vlamakis H."/>
            <person name="Clish C."/>
            <person name="Bullock K."/>
            <person name="Deik A."/>
            <person name="Scott J."/>
            <person name="Pierce K.A."/>
            <person name="Xavier R.J."/>
            <person name="Alm E.J."/>
        </authorList>
    </citation>
    <scope>NUCLEOTIDE SEQUENCE [LARGE SCALE GENOMIC DNA]</scope>
    <source>
        <strain evidence="2 4">BIOML-A110</strain>
    </source>
</reference>
<protein>
    <submittedName>
        <fullName evidence="2">Uncharacterized protein</fullName>
    </submittedName>
</protein>
<evidence type="ECO:0000313" key="3">
    <source>
        <dbReference type="EMBL" id="MDU0239117.1"/>
    </source>
</evidence>
<dbReference type="Proteomes" id="UP000462922">
    <property type="component" value="Unassembled WGS sequence"/>
</dbReference>
<sequence length="416" mass="47867">MENKSTRYIEVLWVDDEVQLHVPYKNLAKLNGINLAPFECWADAEKELLNDYNRWEAIILDGKCKLTKHDTANSVSFLSQVLADIARHASERGRTVPWFILSAGGSECGPLNDLINKERMQWDAGWTEKTHKKYYSKATDRGELFNRVKLIASISDEVRIRTSLHADVFRAINSLEGIDKQAAQEDLTNILAALHFREKHKDFKPLYFYTRLRQILEHLFRAAIHAGLIPDKCQEKGKVNLNQCSLYLAGKPAEIAQVRYGSKNDRLATPIIENGIKNILELGNIHSHTVDITDAEKEIIEDLFRTGKSHYVLFGLCMILCGIILWLKETIEKYEDNKDDFKTCTYLNPAQYEGKEVILQLDDKNNVFYGDCSVLCNKHLYESLKNKKVILKNVVINKSDKCDYLYFAKEFIEPEN</sequence>
<dbReference type="Proteomes" id="UP001181239">
    <property type="component" value="Unassembled WGS sequence"/>
</dbReference>
<dbReference type="RefSeq" id="WP_117597138.1">
    <property type="nucleotide sequence ID" value="NZ_JAHYMS010000029.1"/>
</dbReference>
<organism evidence="2 4">
    <name type="scientific">Phocaeicola vulgatus</name>
    <name type="common">Bacteroides vulgatus</name>
    <dbReference type="NCBI Taxonomy" id="821"/>
    <lineage>
        <taxon>Bacteria</taxon>
        <taxon>Pseudomonadati</taxon>
        <taxon>Bacteroidota</taxon>
        <taxon>Bacteroidia</taxon>
        <taxon>Bacteroidales</taxon>
        <taxon>Bacteroidaceae</taxon>
        <taxon>Phocaeicola</taxon>
    </lineage>
</organism>
<accession>A0A7J5RQA4</accession>
<dbReference type="EMBL" id="WDAX01000053">
    <property type="protein sequence ID" value="KAB6569153.1"/>
    <property type="molecule type" value="Genomic_DNA"/>
</dbReference>
<keyword evidence="1" id="KW-1133">Transmembrane helix</keyword>